<dbReference type="RefSeq" id="WP_173037291.1">
    <property type="nucleotide sequence ID" value="NZ_BAABAP010000027.1"/>
</dbReference>
<dbReference type="KEGG" id="pfla:Pflav_039620"/>
<name>A0A6F8XUL8_9ACTN</name>
<proteinExistence type="predicted"/>
<protein>
    <submittedName>
        <fullName evidence="1">Uncharacterized protein</fullName>
    </submittedName>
</protein>
<evidence type="ECO:0000313" key="2">
    <source>
        <dbReference type="Proteomes" id="UP000502508"/>
    </source>
</evidence>
<sequence length="468" mass="49690">MLEESARATAATAAVPDRVVCPDSLTRVLVTAAARALHGRDCGDLGRRPMVARYGGVLPSGARRAAARNASQAAIPVAATTGIDTDEVARWIVGQYPRRQYPAVVIGSPHGAAVHLAAAAGVPWLPSSFEMAVQWPDGSPDDPSAALTHGASIAARLLAANPAVAIRQVHDPVLRGVLAGSTVSLHARWQHLPDPYREFLSAYLTRGAAVIVVRDMRTWPVLDVGAGHTFQLGSPASGLDAGEFRTAGPQLCQALRYLDADRVKWRPPTTSCPERYTETGVEAGFEESVRSWARARRLHLHRVLYAAPEAFSAAVADLYRQWLRGAGKTGNRLVVESGRLLDPTQVLRAGLVPYWCETPASRAANALCWWLAGSTTFSSIDVMVDGFGVPTASTANPSQWHAAARFGARRAHVDPAATNLGMFPLPVRHATGVLRGQAADLPPPAPLRPEAAMEAIGECAATPAILVC</sequence>
<accession>A0A6F8XUL8</accession>
<gene>
    <name evidence="1" type="ORF">Pflav_039620</name>
</gene>
<reference evidence="1 2" key="2">
    <citation type="submission" date="2020-03" db="EMBL/GenBank/DDBJ databases">
        <authorList>
            <person name="Ichikawa N."/>
            <person name="Kimura A."/>
            <person name="Kitahashi Y."/>
            <person name="Uohara A."/>
        </authorList>
    </citation>
    <scope>NUCLEOTIDE SEQUENCE [LARGE SCALE GENOMIC DNA]</scope>
    <source>
        <strain evidence="1 2">NBRC 107702</strain>
    </source>
</reference>
<reference evidence="1 2" key="1">
    <citation type="submission" date="2020-03" db="EMBL/GenBank/DDBJ databases">
        <title>Whole genome shotgun sequence of Phytohabitans flavus NBRC 107702.</title>
        <authorList>
            <person name="Komaki H."/>
            <person name="Tamura T."/>
        </authorList>
    </citation>
    <scope>NUCLEOTIDE SEQUENCE [LARGE SCALE GENOMIC DNA]</scope>
    <source>
        <strain evidence="1 2">NBRC 107702</strain>
    </source>
</reference>
<dbReference type="AlphaFoldDB" id="A0A6F8XUL8"/>
<organism evidence="1 2">
    <name type="scientific">Phytohabitans flavus</name>
    <dbReference type="NCBI Taxonomy" id="1076124"/>
    <lineage>
        <taxon>Bacteria</taxon>
        <taxon>Bacillati</taxon>
        <taxon>Actinomycetota</taxon>
        <taxon>Actinomycetes</taxon>
        <taxon>Micromonosporales</taxon>
        <taxon>Micromonosporaceae</taxon>
    </lineage>
</organism>
<dbReference type="EMBL" id="AP022870">
    <property type="protein sequence ID" value="BCB77552.1"/>
    <property type="molecule type" value="Genomic_DNA"/>
</dbReference>
<evidence type="ECO:0000313" key="1">
    <source>
        <dbReference type="EMBL" id="BCB77552.1"/>
    </source>
</evidence>
<dbReference type="Proteomes" id="UP000502508">
    <property type="component" value="Chromosome"/>
</dbReference>
<keyword evidence="2" id="KW-1185">Reference proteome</keyword>